<dbReference type="EMBL" id="QGMZ01000014">
    <property type="protein sequence ID" value="PWR74985.1"/>
    <property type="molecule type" value="Genomic_DNA"/>
</dbReference>
<keyword evidence="8 13" id="KW-0418">Kinase</keyword>
<evidence type="ECO:0000256" key="9">
    <source>
        <dbReference type="ARBA" id="ARBA00022840"/>
    </source>
</evidence>
<evidence type="ECO:0000259" key="12">
    <source>
        <dbReference type="Pfam" id="PF00485"/>
    </source>
</evidence>
<dbReference type="Pfam" id="PF00485">
    <property type="entry name" value="PRK"/>
    <property type="match status" value="1"/>
</dbReference>
<dbReference type="RefSeq" id="WP_109940418.1">
    <property type="nucleotide sequence ID" value="NZ_CP176366.1"/>
</dbReference>
<evidence type="ECO:0000256" key="5">
    <source>
        <dbReference type="ARBA" id="ARBA00022567"/>
    </source>
</evidence>
<evidence type="ECO:0000256" key="7">
    <source>
        <dbReference type="ARBA" id="ARBA00022741"/>
    </source>
</evidence>
<keyword evidence="14" id="KW-1185">Reference proteome</keyword>
<keyword evidence="9" id="KW-0067">ATP-binding</keyword>
<keyword evidence="4" id="KW-0602">Photosynthesis</keyword>
<accession>A0A2V2N8S8</accession>
<dbReference type="InterPro" id="IPR006082">
    <property type="entry name" value="PRK"/>
</dbReference>
<evidence type="ECO:0000256" key="6">
    <source>
        <dbReference type="ARBA" id="ARBA00022679"/>
    </source>
</evidence>
<keyword evidence="6" id="KW-0808">Transferase</keyword>
<evidence type="ECO:0000256" key="2">
    <source>
        <dbReference type="ARBA" id="ARBA00009719"/>
    </source>
</evidence>
<keyword evidence="7" id="KW-0547">Nucleotide-binding</keyword>
<protein>
    <recommendedName>
        <fullName evidence="3">phosphoribulokinase</fullName>
        <ecNumber evidence="3">2.7.1.19</ecNumber>
    </recommendedName>
    <alternativeName>
        <fullName evidence="10">Phosphopentokinase</fullName>
    </alternativeName>
</protein>
<comment type="pathway">
    <text evidence="1">Carbohydrate biosynthesis; Calvin cycle.</text>
</comment>
<dbReference type="Proteomes" id="UP000245934">
    <property type="component" value="Unassembled WGS sequence"/>
</dbReference>
<evidence type="ECO:0000256" key="3">
    <source>
        <dbReference type="ARBA" id="ARBA00012042"/>
    </source>
</evidence>
<dbReference type="AlphaFoldDB" id="A0A2V2N8S8"/>
<dbReference type="GO" id="GO:0008974">
    <property type="term" value="F:phosphoribulokinase activity"/>
    <property type="evidence" value="ECO:0007669"/>
    <property type="project" value="UniProtKB-EC"/>
</dbReference>
<dbReference type="GO" id="GO:0005524">
    <property type="term" value="F:ATP binding"/>
    <property type="evidence" value="ECO:0007669"/>
    <property type="project" value="UniProtKB-KW"/>
</dbReference>
<dbReference type="InterPro" id="IPR006083">
    <property type="entry name" value="PRK/URK"/>
</dbReference>
<evidence type="ECO:0000256" key="8">
    <source>
        <dbReference type="ARBA" id="ARBA00022777"/>
    </source>
</evidence>
<dbReference type="NCBIfam" id="NF005655">
    <property type="entry name" value="PRK07429.1"/>
    <property type="match status" value="1"/>
</dbReference>
<dbReference type="PANTHER" id="PTHR10285">
    <property type="entry name" value="URIDINE KINASE"/>
    <property type="match status" value="1"/>
</dbReference>
<comment type="caution">
    <text evidence="13">The sequence shown here is derived from an EMBL/GenBank/DDBJ whole genome shotgun (WGS) entry which is preliminary data.</text>
</comment>
<name>A0A2V2N8S8_9EURY</name>
<dbReference type="EC" id="2.7.1.19" evidence="3"/>
<organism evidence="13 14">
    <name type="scientific">Methanospirillum stamsii</name>
    <dbReference type="NCBI Taxonomy" id="1277351"/>
    <lineage>
        <taxon>Archaea</taxon>
        <taxon>Methanobacteriati</taxon>
        <taxon>Methanobacteriota</taxon>
        <taxon>Stenosarchaea group</taxon>
        <taxon>Methanomicrobia</taxon>
        <taxon>Methanomicrobiales</taxon>
        <taxon>Methanospirillaceae</taxon>
        <taxon>Methanospirillum</taxon>
    </lineage>
</organism>
<evidence type="ECO:0000256" key="4">
    <source>
        <dbReference type="ARBA" id="ARBA00022531"/>
    </source>
</evidence>
<feature type="domain" description="Phosphoribulokinase/uridine kinase" evidence="12">
    <location>
        <begin position="19"/>
        <end position="193"/>
    </location>
</feature>
<dbReference type="Gene3D" id="3.40.50.300">
    <property type="entry name" value="P-loop containing nucleotide triphosphate hydrolases"/>
    <property type="match status" value="1"/>
</dbReference>
<evidence type="ECO:0000256" key="10">
    <source>
        <dbReference type="ARBA" id="ARBA00031382"/>
    </source>
</evidence>
<evidence type="ECO:0000256" key="1">
    <source>
        <dbReference type="ARBA" id="ARBA00005215"/>
    </source>
</evidence>
<reference evidence="13 14" key="1">
    <citation type="submission" date="2018-05" db="EMBL/GenBank/DDBJ databases">
        <title>Draft genome of Methanospirillum stamsii Pt1.</title>
        <authorList>
            <person name="Dueholm M.S."/>
            <person name="Nielsen P.H."/>
            <person name="Bakmann L.F."/>
            <person name="Otzen D.E."/>
        </authorList>
    </citation>
    <scope>NUCLEOTIDE SEQUENCE [LARGE SCALE GENOMIC DNA]</scope>
    <source>
        <strain evidence="13 14">Pt1</strain>
    </source>
</reference>
<gene>
    <name evidence="13" type="ORF">DLD82_07100</name>
</gene>
<proteinExistence type="inferred from homology"/>
<comment type="catalytic activity">
    <reaction evidence="11">
        <text>D-ribulose 5-phosphate + ATP = D-ribulose 1,5-bisphosphate + ADP + H(+)</text>
        <dbReference type="Rhea" id="RHEA:19365"/>
        <dbReference type="ChEBI" id="CHEBI:15378"/>
        <dbReference type="ChEBI" id="CHEBI:30616"/>
        <dbReference type="ChEBI" id="CHEBI:57870"/>
        <dbReference type="ChEBI" id="CHEBI:58121"/>
        <dbReference type="ChEBI" id="CHEBI:456216"/>
        <dbReference type="EC" id="2.7.1.19"/>
    </reaction>
</comment>
<comment type="similarity">
    <text evidence="2">Belongs to the phosphoribulokinase family.</text>
</comment>
<sequence length="327" mass="37627">MNSSHNFSDTIRESPYVFVIGVAGDSGSGKTTFSRAITEIFGEELVLTITVDDYHLYDRKTRNEMGITPLLLSANNLTLLAQHITDLKAGKSIIKPVYDHATGTFSDPETIKSKKFVIFEGLHPYATEDLRNLYDYTIFVDPDYEVKYDWKIRRDIGNRNYNHEALLAEMEMRKSDYNLYVKPQRKTADALIEIFYSSYGKQEGTLRNMYQVILSMPAQEYCFEDIELNIDLCDLFKKSTHNFSLSCISHKIDERVVRGLIVDGELIPDTIHKIEKQIEYQTQVGPINIFNNQSHITGTDLIRLILSWQIINRRISISRNPADKPHA</sequence>
<dbReference type="GO" id="GO:0019253">
    <property type="term" value="P:reductive pentose-phosphate cycle"/>
    <property type="evidence" value="ECO:0007669"/>
    <property type="project" value="UniProtKB-KW"/>
</dbReference>
<dbReference type="OrthoDB" id="51389at2157"/>
<evidence type="ECO:0000256" key="11">
    <source>
        <dbReference type="ARBA" id="ARBA00047663"/>
    </source>
</evidence>
<keyword evidence="5" id="KW-0113">Calvin cycle</keyword>
<dbReference type="PRINTS" id="PR00478">
    <property type="entry name" value="PHRIBLKINASE"/>
</dbReference>
<evidence type="ECO:0000313" key="14">
    <source>
        <dbReference type="Proteomes" id="UP000245934"/>
    </source>
</evidence>
<dbReference type="InterPro" id="IPR027417">
    <property type="entry name" value="P-loop_NTPase"/>
</dbReference>
<evidence type="ECO:0000313" key="13">
    <source>
        <dbReference type="EMBL" id="PWR74985.1"/>
    </source>
</evidence>
<dbReference type="SUPFAM" id="SSF52540">
    <property type="entry name" value="P-loop containing nucleoside triphosphate hydrolases"/>
    <property type="match status" value="1"/>
</dbReference>
<dbReference type="GeneID" id="97611137"/>